<reference evidence="4 5" key="1">
    <citation type="journal article" date="2013" name="Genome Announc.">
        <title>Draft genome sequences for three mercury-methylating, sulfate-reducing bacteria.</title>
        <authorList>
            <person name="Brown S.D."/>
            <person name="Hurt R.A.Jr."/>
            <person name="Gilmour C.C."/>
            <person name="Elias D.A."/>
        </authorList>
    </citation>
    <scope>NUCLEOTIDE SEQUENCE [LARGE SCALE GENOMIC DNA]</scope>
    <source>
        <strain evidence="4 5">DSM 16529</strain>
    </source>
</reference>
<feature type="transmembrane region" description="Helical" evidence="2">
    <location>
        <begin position="78"/>
        <end position="99"/>
    </location>
</feature>
<proteinExistence type="inferred from homology"/>
<feature type="domain" description="Polysaccharide biosynthesis protein CapD-like" evidence="3">
    <location>
        <begin position="299"/>
        <end position="580"/>
    </location>
</feature>
<evidence type="ECO:0000256" key="1">
    <source>
        <dbReference type="ARBA" id="ARBA00007430"/>
    </source>
</evidence>
<name>S7T7E3_9BACT</name>
<keyword evidence="5" id="KW-1185">Reference proteome</keyword>
<dbReference type="Pfam" id="PF02719">
    <property type="entry name" value="Polysacc_synt_2"/>
    <property type="match status" value="1"/>
</dbReference>
<evidence type="ECO:0000313" key="4">
    <source>
        <dbReference type="EMBL" id="EPR32410.1"/>
    </source>
</evidence>
<protein>
    <submittedName>
        <fullName evidence="4">Polysaccharide biosynthesis protein CapD</fullName>
    </submittedName>
</protein>
<sequence length="648" mass="71611">MKAQLTNRNFWLMLAADAALFALSLWLAFLVRFEFGLPPYYEAQFKILLPVFVPVKITCYWFFGLYRGMWRFTSFYEIGRLVQAAIISLVLLTVLVLFWKGFTGFSRAVFLLDCMLTVALTAGLRLAIRRSFEHGSESLTQALQSVMSFSKRGKGRKRVMILGAGSAGEQIFREMVRNTALGLVPVGFLDDDPAKLGRQVHGVPVLGPVDDLGELAAARRADEVVIAMPSATGAQMRRVVETCERAGVPFKTVPGMASLIGGNVRIADLREVDFADLLGREPADLQVERISGYLTGKTVLVTGCGGSIGSELTRQIARFNPGRLVLMDAGEYNLYSIEMELRHVFGFTNYVAVLGRVQDRELLTRVFSEHRPDAVFHAAAYKHVPLVEKNPWQAVDNNIVATRALIETAVAHRAERFVLVSTDKAVRPTNVMGASKRVTELIMQALTGSGTKFMAVRFGNVIGSSGSVIPLFMEQIKRGGPVTVTHPDVTRYFMTIAEAAQLILQAGAMGAQGDLFLLKMGTPVRIADMARDLIRLAGKEPGVDVEISFTGLREGEKLYEELITEGEDVVHTEHDKIMLLRNDNNWHGYGTREAYRTWLWQRLDELLLHAARFDACAIKRVLAEVVPEYAMQDAACVIGNGGNTEDAA</sequence>
<keyword evidence="2" id="KW-0472">Membrane</keyword>
<dbReference type="PANTHER" id="PTHR43318:SF1">
    <property type="entry name" value="POLYSACCHARIDE BIOSYNTHESIS PROTEIN EPSC-RELATED"/>
    <property type="match status" value="1"/>
</dbReference>
<dbReference type="STRING" id="1121439.dsat_0762"/>
<accession>S7T7E3</accession>
<keyword evidence="2" id="KW-0812">Transmembrane</keyword>
<dbReference type="Pfam" id="PF13727">
    <property type="entry name" value="CoA_binding_3"/>
    <property type="match status" value="1"/>
</dbReference>
<organism evidence="4 5">
    <name type="scientific">Alkalidesulfovibrio alkalitolerans DSM 16529</name>
    <dbReference type="NCBI Taxonomy" id="1121439"/>
    <lineage>
        <taxon>Bacteria</taxon>
        <taxon>Pseudomonadati</taxon>
        <taxon>Thermodesulfobacteriota</taxon>
        <taxon>Desulfovibrionia</taxon>
        <taxon>Desulfovibrionales</taxon>
        <taxon>Desulfovibrionaceae</taxon>
        <taxon>Alkalidesulfovibrio</taxon>
    </lineage>
</organism>
<dbReference type="InterPro" id="IPR036291">
    <property type="entry name" value="NAD(P)-bd_dom_sf"/>
</dbReference>
<dbReference type="OrthoDB" id="9769113at2"/>
<comment type="caution">
    <text evidence="4">The sequence shown here is derived from an EMBL/GenBank/DDBJ whole genome shotgun (WGS) entry which is preliminary data.</text>
</comment>
<dbReference type="Proteomes" id="UP000014975">
    <property type="component" value="Unassembled WGS sequence"/>
</dbReference>
<dbReference type="EMBL" id="ATHI01000027">
    <property type="protein sequence ID" value="EPR32410.1"/>
    <property type="molecule type" value="Genomic_DNA"/>
</dbReference>
<dbReference type="RefSeq" id="WP_020887459.1">
    <property type="nucleotide sequence ID" value="NZ_ATHI01000027.1"/>
</dbReference>
<gene>
    <name evidence="4" type="ORF">dsat_0762</name>
</gene>
<evidence type="ECO:0000259" key="3">
    <source>
        <dbReference type="Pfam" id="PF02719"/>
    </source>
</evidence>
<dbReference type="PANTHER" id="PTHR43318">
    <property type="entry name" value="UDP-N-ACETYLGLUCOSAMINE 4,6-DEHYDRATASE"/>
    <property type="match status" value="1"/>
</dbReference>
<dbReference type="CDD" id="cd05237">
    <property type="entry name" value="UDP_invert_4-6DH_SDR_e"/>
    <property type="match status" value="1"/>
</dbReference>
<evidence type="ECO:0000256" key="2">
    <source>
        <dbReference type="SAM" id="Phobius"/>
    </source>
</evidence>
<dbReference type="InterPro" id="IPR003869">
    <property type="entry name" value="Polysac_CapD-like"/>
</dbReference>
<feature type="transmembrane region" description="Helical" evidence="2">
    <location>
        <begin position="47"/>
        <end position="66"/>
    </location>
</feature>
<dbReference type="Gene3D" id="3.40.50.720">
    <property type="entry name" value="NAD(P)-binding Rossmann-like Domain"/>
    <property type="match status" value="2"/>
</dbReference>
<dbReference type="AlphaFoldDB" id="S7T7E3"/>
<comment type="similarity">
    <text evidence="1">Belongs to the polysaccharide synthase family.</text>
</comment>
<dbReference type="InterPro" id="IPR051203">
    <property type="entry name" value="Polysaccharide_Synthase-Rel"/>
</dbReference>
<dbReference type="PATRIC" id="fig|1121439.3.peg.2123"/>
<dbReference type="SUPFAM" id="SSF51735">
    <property type="entry name" value="NAD(P)-binding Rossmann-fold domains"/>
    <property type="match status" value="2"/>
</dbReference>
<dbReference type="eggNOG" id="COG1086">
    <property type="taxonomic scope" value="Bacteria"/>
</dbReference>
<evidence type="ECO:0000313" key="5">
    <source>
        <dbReference type="Proteomes" id="UP000014975"/>
    </source>
</evidence>
<keyword evidence="2" id="KW-1133">Transmembrane helix</keyword>
<feature type="transmembrane region" description="Helical" evidence="2">
    <location>
        <begin position="12"/>
        <end position="35"/>
    </location>
</feature>